<dbReference type="GO" id="GO:0005634">
    <property type="term" value="C:nucleus"/>
    <property type="evidence" value="ECO:0007669"/>
    <property type="project" value="UniProtKB-SubCell"/>
</dbReference>
<keyword evidence="6" id="KW-0378">Hydrolase</keyword>
<dbReference type="GO" id="GO:0046872">
    <property type="term" value="F:metal ion binding"/>
    <property type="evidence" value="ECO:0007669"/>
    <property type="project" value="UniProtKB-KW"/>
</dbReference>
<comment type="cofactor">
    <cofactor evidence="1">
        <name>a divalent metal cation</name>
        <dbReference type="ChEBI" id="CHEBI:60240"/>
    </cofactor>
</comment>
<dbReference type="GO" id="GO:0016787">
    <property type="term" value="F:hydrolase activity"/>
    <property type="evidence" value="ECO:0007669"/>
    <property type="project" value="UniProtKB-KW"/>
</dbReference>
<protein>
    <recommendedName>
        <fullName evidence="8">DDE Tnp4 domain-containing protein</fullName>
    </recommendedName>
</protein>
<evidence type="ECO:0000256" key="5">
    <source>
        <dbReference type="ARBA" id="ARBA00022723"/>
    </source>
</evidence>
<dbReference type="Pfam" id="PF13359">
    <property type="entry name" value="DDE_Tnp_4"/>
    <property type="match status" value="1"/>
</dbReference>
<feature type="domain" description="DDE Tnp4" evidence="8">
    <location>
        <begin position="184"/>
        <end position="351"/>
    </location>
</feature>
<evidence type="ECO:0000313" key="9">
    <source>
        <dbReference type="EMBL" id="CAI6353062.1"/>
    </source>
</evidence>
<dbReference type="AlphaFoldDB" id="A0AAV0WB78"/>
<reference evidence="9 10" key="1">
    <citation type="submission" date="2023-01" db="EMBL/GenBank/DDBJ databases">
        <authorList>
            <person name="Whitehead M."/>
        </authorList>
    </citation>
    <scope>NUCLEOTIDE SEQUENCE [LARGE SCALE GENOMIC DNA]</scope>
</reference>
<comment type="subcellular location">
    <subcellularLocation>
        <location evidence="2">Nucleus</location>
    </subcellularLocation>
</comment>
<comment type="caution">
    <text evidence="9">The sequence shown here is derived from an EMBL/GenBank/DDBJ whole genome shotgun (WGS) entry which is preliminary data.</text>
</comment>
<dbReference type="PANTHER" id="PTHR22930">
    <property type="match status" value="1"/>
</dbReference>
<evidence type="ECO:0000259" key="8">
    <source>
        <dbReference type="Pfam" id="PF13359"/>
    </source>
</evidence>
<name>A0AAV0WB78_9HEMI</name>
<organism evidence="9 10">
    <name type="scientific">Macrosiphum euphorbiae</name>
    <name type="common">potato aphid</name>
    <dbReference type="NCBI Taxonomy" id="13131"/>
    <lineage>
        <taxon>Eukaryota</taxon>
        <taxon>Metazoa</taxon>
        <taxon>Ecdysozoa</taxon>
        <taxon>Arthropoda</taxon>
        <taxon>Hexapoda</taxon>
        <taxon>Insecta</taxon>
        <taxon>Pterygota</taxon>
        <taxon>Neoptera</taxon>
        <taxon>Paraneoptera</taxon>
        <taxon>Hemiptera</taxon>
        <taxon>Sternorrhyncha</taxon>
        <taxon>Aphidomorpha</taxon>
        <taxon>Aphidoidea</taxon>
        <taxon>Aphididae</taxon>
        <taxon>Macrosiphini</taxon>
        <taxon>Macrosiphum</taxon>
    </lineage>
</organism>
<dbReference type="PANTHER" id="PTHR22930:SF269">
    <property type="entry name" value="NUCLEASE HARBI1-LIKE PROTEIN"/>
    <property type="match status" value="1"/>
</dbReference>
<evidence type="ECO:0000256" key="1">
    <source>
        <dbReference type="ARBA" id="ARBA00001968"/>
    </source>
</evidence>
<dbReference type="EMBL" id="CARXXK010000002">
    <property type="protein sequence ID" value="CAI6353062.1"/>
    <property type="molecule type" value="Genomic_DNA"/>
</dbReference>
<evidence type="ECO:0000313" key="10">
    <source>
        <dbReference type="Proteomes" id="UP001160148"/>
    </source>
</evidence>
<dbReference type="InterPro" id="IPR045249">
    <property type="entry name" value="HARBI1-like"/>
</dbReference>
<sequence>MENQELQWYNYFIKIHRRNVLLVYLAISHKKKKNQRSKSKWHVQPFLKERIVHGHYHCLTSELQLTNSEQYQNFIRMSASTFEELVCLVGPKIKRFPSRPDIISVGEILTATLRYLASGESMMSITYGFRIGKATVSKLILQCCEVLWDTLNQKVLVVPDTFKWAQLAVDFERIWQVPNCIGSIDGKHIIHQAFANSGCEHYNYKGFHSIILLAMCDANYNFTLVDIGAAGRCSDGGVFSNSEMGKGFIHNNLNFPADKEIHENSGPIPYYALGDEAFPLLSNLMRPYPGRGKRKLPLKESIFNYRLSRGRRTIENTFGLMASKWRIFRKPIIAGHKTVNAITKAAVVLHNFVKLSENNAGVRYYSGTLDTEQSNQWEPQGALEPVHRLGTNTYTADAKAIRDKLKDYFSAEGATLFQYERLINL</sequence>
<keyword evidence="10" id="KW-1185">Reference proteome</keyword>
<keyword evidence="5" id="KW-0479">Metal-binding</keyword>
<proteinExistence type="inferred from homology"/>
<accession>A0AAV0WB78</accession>
<keyword evidence="7" id="KW-0539">Nucleus</keyword>
<keyword evidence="4" id="KW-0540">Nuclease</keyword>
<dbReference type="InterPro" id="IPR027806">
    <property type="entry name" value="HARBI1_dom"/>
</dbReference>
<evidence type="ECO:0000256" key="2">
    <source>
        <dbReference type="ARBA" id="ARBA00004123"/>
    </source>
</evidence>
<evidence type="ECO:0000256" key="4">
    <source>
        <dbReference type="ARBA" id="ARBA00022722"/>
    </source>
</evidence>
<comment type="similarity">
    <text evidence="3">Belongs to the HARBI1 family.</text>
</comment>
<dbReference type="GO" id="GO:0004518">
    <property type="term" value="F:nuclease activity"/>
    <property type="evidence" value="ECO:0007669"/>
    <property type="project" value="UniProtKB-KW"/>
</dbReference>
<evidence type="ECO:0000256" key="7">
    <source>
        <dbReference type="ARBA" id="ARBA00023242"/>
    </source>
</evidence>
<dbReference type="Proteomes" id="UP001160148">
    <property type="component" value="Unassembled WGS sequence"/>
</dbReference>
<evidence type="ECO:0000256" key="6">
    <source>
        <dbReference type="ARBA" id="ARBA00022801"/>
    </source>
</evidence>
<gene>
    <name evidence="9" type="ORF">MEUPH1_LOCUS9227</name>
</gene>
<evidence type="ECO:0000256" key="3">
    <source>
        <dbReference type="ARBA" id="ARBA00006958"/>
    </source>
</evidence>